<proteinExistence type="predicted"/>
<dbReference type="AlphaFoldDB" id="A0A2H9ZRS6"/>
<keyword evidence="2" id="KW-1185">Reference proteome</keyword>
<evidence type="ECO:0000313" key="2">
    <source>
        <dbReference type="Proteomes" id="UP000236161"/>
    </source>
</evidence>
<dbReference type="EMBL" id="KZ454627">
    <property type="protein sequence ID" value="PKA45978.1"/>
    <property type="molecule type" value="Genomic_DNA"/>
</dbReference>
<protein>
    <submittedName>
        <fullName evidence="1">Uncharacterized protein</fullName>
    </submittedName>
</protein>
<accession>A0A2H9ZRS6</accession>
<dbReference type="Proteomes" id="UP000236161">
    <property type="component" value="Unassembled WGS sequence"/>
</dbReference>
<reference evidence="1 2" key="1">
    <citation type="journal article" date="2017" name="Nature">
        <title>The Apostasia genome and the evolution of orchids.</title>
        <authorList>
            <person name="Zhang G.Q."/>
            <person name="Liu K.W."/>
            <person name="Li Z."/>
            <person name="Lohaus R."/>
            <person name="Hsiao Y.Y."/>
            <person name="Niu S.C."/>
            <person name="Wang J.Y."/>
            <person name="Lin Y.C."/>
            <person name="Xu Q."/>
            <person name="Chen L.J."/>
            <person name="Yoshida K."/>
            <person name="Fujiwara S."/>
            <person name="Wang Z.W."/>
            <person name="Zhang Y.Q."/>
            <person name="Mitsuda N."/>
            <person name="Wang M."/>
            <person name="Liu G.H."/>
            <person name="Pecoraro L."/>
            <person name="Huang H.X."/>
            <person name="Xiao X.J."/>
            <person name="Lin M."/>
            <person name="Wu X.Y."/>
            <person name="Wu W.L."/>
            <person name="Chen Y.Y."/>
            <person name="Chang S.B."/>
            <person name="Sakamoto S."/>
            <person name="Ohme-Takagi M."/>
            <person name="Yagi M."/>
            <person name="Zeng S.J."/>
            <person name="Shen C.Y."/>
            <person name="Yeh C.M."/>
            <person name="Luo Y.B."/>
            <person name="Tsai W.C."/>
            <person name="Van de Peer Y."/>
            <person name="Liu Z.J."/>
        </authorList>
    </citation>
    <scope>NUCLEOTIDE SEQUENCE [LARGE SCALE GENOMIC DNA]</scope>
    <source>
        <strain evidence="2">cv. Shenzhen</strain>
        <tissue evidence="1">Stem</tissue>
    </source>
</reference>
<evidence type="ECO:0000313" key="1">
    <source>
        <dbReference type="EMBL" id="PKA45978.1"/>
    </source>
</evidence>
<gene>
    <name evidence="1" type="ORF">AXF42_Ash019739</name>
</gene>
<sequence length="72" mass="8052">MVLVAAPFHALSMYKPFYYISCAWGNPMATSLVDWVQAHTCLLVLSMLLDPQNCECFRNQSIHGCLNLSSCP</sequence>
<organism evidence="1 2">
    <name type="scientific">Apostasia shenzhenica</name>
    <dbReference type="NCBI Taxonomy" id="1088818"/>
    <lineage>
        <taxon>Eukaryota</taxon>
        <taxon>Viridiplantae</taxon>
        <taxon>Streptophyta</taxon>
        <taxon>Embryophyta</taxon>
        <taxon>Tracheophyta</taxon>
        <taxon>Spermatophyta</taxon>
        <taxon>Magnoliopsida</taxon>
        <taxon>Liliopsida</taxon>
        <taxon>Asparagales</taxon>
        <taxon>Orchidaceae</taxon>
        <taxon>Apostasioideae</taxon>
        <taxon>Apostasia</taxon>
    </lineage>
</organism>
<name>A0A2H9ZRS6_9ASPA</name>